<dbReference type="EMBL" id="CP097463">
    <property type="protein sequence ID" value="WAX58449.1"/>
    <property type="molecule type" value="Genomic_DNA"/>
</dbReference>
<protein>
    <submittedName>
        <fullName evidence="1">Acetoacetate decarboxylase family protein</fullName>
    </submittedName>
</protein>
<dbReference type="SUPFAM" id="SSF160104">
    <property type="entry name" value="Acetoacetate decarboxylase-like"/>
    <property type="match status" value="1"/>
</dbReference>
<proteinExistence type="predicted"/>
<dbReference type="InterPro" id="IPR010451">
    <property type="entry name" value="Acetoacetate_decarboxylase"/>
</dbReference>
<evidence type="ECO:0000313" key="1">
    <source>
        <dbReference type="EMBL" id="WAX58449.1"/>
    </source>
</evidence>
<reference evidence="1" key="1">
    <citation type="submission" date="2022-05" db="EMBL/GenBank/DDBJ databases">
        <title>Jatrophihabitans sp. SB3-54 whole genome sequence.</title>
        <authorList>
            <person name="Suh M.K."/>
            <person name="Eom M.K."/>
            <person name="Kim J.S."/>
            <person name="Kim H.S."/>
            <person name="Do H.E."/>
            <person name="Shin Y.K."/>
            <person name="Lee J.-S."/>
        </authorList>
    </citation>
    <scope>NUCLEOTIDE SEQUENCE</scope>
    <source>
        <strain evidence="1">SB3-54</strain>
    </source>
</reference>
<sequence>MFKPEPGRRYDMPVVFGPSDIGAQATYGETRMIAHAFLTDPAALEPLVPYHFTLAEPAKVTVIGRTHTDVDWLAGRGYRSVRISIDVLGRDGEQVIKAPYGLVVWESDPHPVISGREYLGISKMVGEMPDHEYVPGGAAFECYEYGTRLLRVTASGLQPVLQREPSSGSDSITFGWKFIPGPRGVVDVDYPVKQVSRSRVTSMSTGTGSVVWDAPTWDQCPFSARIIGTLAALPVLEVLPATVTVSAASQLDRAASSRLD</sequence>
<organism evidence="1 2">
    <name type="scientific">Jatrophihabitans cynanchi</name>
    <dbReference type="NCBI Taxonomy" id="2944128"/>
    <lineage>
        <taxon>Bacteria</taxon>
        <taxon>Bacillati</taxon>
        <taxon>Actinomycetota</taxon>
        <taxon>Actinomycetes</taxon>
        <taxon>Jatrophihabitantales</taxon>
        <taxon>Jatrophihabitantaceae</taxon>
        <taxon>Jatrophihabitans</taxon>
    </lineage>
</organism>
<name>A0ABY7K0S2_9ACTN</name>
<dbReference type="Pfam" id="PF06314">
    <property type="entry name" value="ADC"/>
    <property type="match status" value="1"/>
</dbReference>
<dbReference type="Proteomes" id="UP001164693">
    <property type="component" value="Chromosome"/>
</dbReference>
<keyword evidence="2" id="KW-1185">Reference proteome</keyword>
<accession>A0ABY7K0S2</accession>
<dbReference type="Gene3D" id="2.40.400.10">
    <property type="entry name" value="Acetoacetate decarboxylase-like"/>
    <property type="match status" value="1"/>
</dbReference>
<dbReference type="RefSeq" id="WP_269444990.1">
    <property type="nucleotide sequence ID" value="NZ_CP097463.1"/>
</dbReference>
<dbReference type="InterPro" id="IPR023375">
    <property type="entry name" value="ADC_dom_sf"/>
</dbReference>
<gene>
    <name evidence="1" type="ORF">M6B22_06715</name>
</gene>
<evidence type="ECO:0000313" key="2">
    <source>
        <dbReference type="Proteomes" id="UP001164693"/>
    </source>
</evidence>